<keyword evidence="1" id="KW-0472">Membrane</keyword>
<dbReference type="KEGG" id="bif:N288_03505"/>
<dbReference type="RefSeq" id="WP_022543361.1">
    <property type="nucleotide sequence ID" value="NC_022524.1"/>
</dbReference>
<dbReference type="OrthoDB" id="9805479at2"/>
<evidence type="ECO:0000313" key="2">
    <source>
        <dbReference type="EMBL" id="AGX02663.1"/>
    </source>
</evidence>
<dbReference type="EMBL" id="CP006643">
    <property type="protein sequence ID" value="AGX02663.1"/>
    <property type="molecule type" value="Genomic_DNA"/>
</dbReference>
<dbReference type="AlphaFoldDB" id="U5L5M5"/>
<name>U5L5M5_9BACI</name>
<proteinExistence type="inferred from homology"/>
<dbReference type="HOGENOM" id="CLU_075503_0_1_9"/>
<feature type="transmembrane region" description="Helical" evidence="1">
    <location>
        <begin position="30"/>
        <end position="50"/>
    </location>
</feature>
<evidence type="ECO:0000313" key="3">
    <source>
        <dbReference type="Proteomes" id="UP000017805"/>
    </source>
</evidence>
<keyword evidence="1" id="KW-0812">Transmembrane</keyword>
<accession>U5L5M5</accession>
<feature type="transmembrane region" description="Helical" evidence="1">
    <location>
        <begin position="176"/>
        <end position="194"/>
    </location>
</feature>
<dbReference type="Proteomes" id="UP000017805">
    <property type="component" value="Chromosome"/>
</dbReference>
<feature type="transmembrane region" description="Helical" evidence="1">
    <location>
        <begin position="144"/>
        <end position="170"/>
    </location>
</feature>
<dbReference type="STRING" id="1367477.N288_03505"/>
<protein>
    <recommendedName>
        <fullName evidence="1">Probable queuosine precursor transporter</fullName>
        <shortName evidence="1">Q precursor transporter</shortName>
    </recommendedName>
</protein>
<dbReference type="PATRIC" id="fig|1367477.3.peg.643"/>
<keyword evidence="3" id="KW-1185">Reference proteome</keyword>
<comment type="similarity">
    <text evidence="1">Belongs to the vitamin uptake transporter (VUT/ECF) (TC 2.A.88) family. Q precursor transporter subfamily.</text>
</comment>
<keyword evidence="1" id="KW-1003">Cell membrane</keyword>
<comment type="subcellular location">
    <subcellularLocation>
        <location evidence="1">Cell membrane</location>
        <topology evidence="1">Multi-pass membrane protein</topology>
    </subcellularLocation>
</comment>
<dbReference type="GO" id="GO:0022857">
    <property type="term" value="F:transmembrane transporter activity"/>
    <property type="evidence" value="ECO:0007669"/>
    <property type="project" value="UniProtKB-UniRule"/>
</dbReference>
<reference evidence="2 3" key="1">
    <citation type="submission" date="2013-07" db="EMBL/GenBank/DDBJ databases">
        <title>Complete genome sequence of Bacillus infantis NRRL B-14911 that has potential to induce cardiac disease by antigenic mimicry.</title>
        <authorList>
            <person name="Massilamany C."/>
            <person name="Smith T.P.L."/>
            <person name="Loy J.D."/>
            <person name="Barletta R."/>
            <person name="Reddy J."/>
        </authorList>
    </citation>
    <scope>NUCLEOTIDE SEQUENCE [LARGE SCALE GENOMIC DNA]</scope>
    <source>
        <strain evidence="2 3">NRRL B-14911</strain>
    </source>
</reference>
<keyword evidence="1" id="KW-1133">Transmembrane helix</keyword>
<feature type="transmembrane region" description="Helical" evidence="1">
    <location>
        <begin position="62"/>
        <end position="82"/>
    </location>
</feature>
<keyword evidence="1" id="KW-0813">Transport</keyword>
<organism evidence="2 3">
    <name type="scientific">Bacillus infantis NRRL B-14911</name>
    <dbReference type="NCBI Taxonomy" id="1367477"/>
    <lineage>
        <taxon>Bacteria</taxon>
        <taxon>Bacillati</taxon>
        <taxon>Bacillota</taxon>
        <taxon>Bacilli</taxon>
        <taxon>Bacillales</taxon>
        <taxon>Bacillaceae</taxon>
        <taxon>Bacillus</taxon>
    </lineage>
</organism>
<dbReference type="NCBIfam" id="TIGR00697">
    <property type="entry name" value="queuosine precursor transporter"/>
    <property type="match status" value="1"/>
</dbReference>
<evidence type="ECO:0000256" key="1">
    <source>
        <dbReference type="HAMAP-Rule" id="MF_02088"/>
    </source>
</evidence>
<dbReference type="HAMAP" id="MF_02088">
    <property type="entry name" value="Q_prec_transport"/>
    <property type="match status" value="1"/>
</dbReference>
<comment type="function">
    <text evidence="1">Involved in the import of queuosine (Q) precursors, required for Q precursor salvage.</text>
</comment>
<dbReference type="GO" id="GO:0005886">
    <property type="term" value="C:plasma membrane"/>
    <property type="evidence" value="ECO:0007669"/>
    <property type="project" value="UniProtKB-SubCell"/>
</dbReference>
<dbReference type="InterPro" id="IPR003744">
    <property type="entry name" value="YhhQ"/>
</dbReference>
<dbReference type="Pfam" id="PF02592">
    <property type="entry name" value="Vut_1"/>
    <property type="match status" value="1"/>
</dbReference>
<dbReference type="PANTHER" id="PTHR34300">
    <property type="entry name" value="QUEUOSINE PRECURSOR TRANSPORTER-RELATED"/>
    <property type="match status" value="1"/>
</dbReference>
<sequence length="216" mass="23604">MLLYLNAAFAGLLILSNILAVKLFSLGSWAVLPAAVIVYVFTYPITDIIGEVYGKEAARKTVLAGFVTQLLSAVFIFAAIHLPSAPFFGAQAEFETILSGSFRITIASLISYLVSQNLDVYVFHKLKEKHGGRKLWIRNNLSTVSSQLIDTSVFILIAFYGTMPAGALLAMIGTQYAFKFLVALIDTPLVYLLVGMARKEKKQPAEFPRLTAESAS</sequence>
<dbReference type="PANTHER" id="PTHR34300:SF2">
    <property type="entry name" value="QUEUOSINE PRECURSOR TRANSPORTER-RELATED"/>
    <property type="match status" value="1"/>
</dbReference>
<gene>
    <name evidence="2" type="ORF">N288_03505</name>
</gene>